<keyword evidence="19" id="KW-0325">Glycoprotein</keyword>
<evidence type="ECO:0000256" key="7">
    <source>
        <dbReference type="ARBA" id="ARBA00022553"/>
    </source>
</evidence>
<dbReference type="EMBL" id="CAUOFW020000725">
    <property type="protein sequence ID" value="CAK9135772.1"/>
    <property type="molecule type" value="Genomic_DNA"/>
</dbReference>
<dbReference type="Gene3D" id="1.10.510.10">
    <property type="entry name" value="Transferase(Phosphotransferase) domain 1"/>
    <property type="match status" value="1"/>
</dbReference>
<evidence type="ECO:0000256" key="1">
    <source>
        <dbReference type="ARBA" id="ARBA00004162"/>
    </source>
</evidence>
<keyword evidence="9" id="KW-0808">Transferase</keyword>
<keyword evidence="16 23" id="KW-1133">Transmembrane helix</keyword>
<dbReference type="GO" id="GO:0006952">
    <property type="term" value="P:defense response"/>
    <property type="evidence" value="ECO:0007669"/>
    <property type="project" value="UniProtKB-ARBA"/>
</dbReference>
<evidence type="ECO:0000256" key="24">
    <source>
        <dbReference type="SAM" id="SignalP"/>
    </source>
</evidence>
<keyword evidence="18" id="KW-0675">Receptor</keyword>
<dbReference type="InterPro" id="IPR013210">
    <property type="entry name" value="LRR_N_plant-typ"/>
</dbReference>
<evidence type="ECO:0000256" key="23">
    <source>
        <dbReference type="SAM" id="Phobius"/>
    </source>
</evidence>
<dbReference type="SUPFAM" id="SSF56112">
    <property type="entry name" value="Protein kinase-like (PK-like)"/>
    <property type="match status" value="1"/>
</dbReference>
<dbReference type="InterPro" id="IPR003591">
    <property type="entry name" value="Leu-rich_rpt_typical-subtyp"/>
</dbReference>
<dbReference type="Pfam" id="PF07714">
    <property type="entry name" value="PK_Tyr_Ser-Thr"/>
    <property type="match status" value="1"/>
</dbReference>
<feature type="binding site" evidence="22">
    <location>
        <position position="730"/>
    </location>
    <ligand>
        <name>ATP</name>
        <dbReference type="ChEBI" id="CHEBI:30616"/>
    </ligand>
</feature>
<dbReference type="AlphaFoldDB" id="A0ABC8QTM5"/>
<evidence type="ECO:0000256" key="11">
    <source>
        <dbReference type="ARBA" id="ARBA00022729"/>
    </source>
</evidence>
<dbReference type="InterPro" id="IPR001611">
    <property type="entry name" value="Leu-rich_rpt"/>
</dbReference>
<comment type="catalytic activity">
    <reaction evidence="21">
        <text>L-seryl-[protein] + ATP = O-phospho-L-seryl-[protein] + ADP + H(+)</text>
        <dbReference type="Rhea" id="RHEA:17989"/>
        <dbReference type="Rhea" id="RHEA-COMP:9863"/>
        <dbReference type="Rhea" id="RHEA-COMP:11604"/>
        <dbReference type="ChEBI" id="CHEBI:15378"/>
        <dbReference type="ChEBI" id="CHEBI:29999"/>
        <dbReference type="ChEBI" id="CHEBI:30616"/>
        <dbReference type="ChEBI" id="CHEBI:83421"/>
        <dbReference type="ChEBI" id="CHEBI:456216"/>
        <dbReference type="EC" id="2.7.11.1"/>
    </reaction>
</comment>
<dbReference type="InterPro" id="IPR008271">
    <property type="entry name" value="Ser/Thr_kinase_AS"/>
</dbReference>
<evidence type="ECO:0000256" key="6">
    <source>
        <dbReference type="ARBA" id="ARBA00022527"/>
    </source>
</evidence>
<dbReference type="FunFam" id="3.30.200.20:FF:000432">
    <property type="entry name" value="LRR receptor-like serine/threonine-protein kinase EFR"/>
    <property type="match status" value="1"/>
</dbReference>
<evidence type="ECO:0000256" key="3">
    <source>
        <dbReference type="ARBA" id="ARBA00008684"/>
    </source>
</evidence>
<dbReference type="GO" id="GO:0051707">
    <property type="term" value="P:response to other organism"/>
    <property type="evidence" value="ECO:0007669"/>
    <property type="project" value="UniProtKB-ARBA"/>
</dbReference>
<proteinExistence type="inferred from homology"/>
<evidence type="ECO:0000256" key="18">
    <source>
        <dbReference type="ARBA" id="ARBA00023170"/>
    </source>
</evidence>
<organism evidence="26 27">
    <name type="scientific">Ilex paraguariensis</name>
    <name type="common">yerba mate</name>
    <dbReference type="NCBI Taxonomy" id="185542"/>
    <lineage>
        <taxon>Eukaryota</taxon>
        <taxon>Viridiplantae</taxon>
        <taxon>Streptophyta</taxon>
        <taxon>Embryophyta</taxon>
        <taxon>Tracheophyta</taxon>
        <taxon>Spermatophyta</taxon>
        <taxon>Magnoliopsida</taxon>
        <taxon>eudicotyledons</taxon>
        <taxon>Gunneridae</taxon>
        <taxon>Pentapetalae</taxon>
        <taxon>asterids</taxon>
        <taxon>campanulids</taxon>
        <taxon>Aquifoliales</taxon>
        <taxon>Aquifoliaceae</taxon>
        <taxon>Ilex</taxon>
    </lineage>
</organism>
<keyword evidence="14" id="KW-0418">Kinase</keyword>
<evidence type="ECO:0000256" key="13">
    <source>
        <dbReference type="ARBA" id="ARBA00022741"/>
    </source>
</evidence>
<evidence type="ECO:0000256" key="22">
    <source>
        <dbReference type="PROSITE-ProRule" id="PRU10141"/>
    </source>
</evidence>
<dbReference type="GO" id="GO:0005524">
    <property type="term" value="F:ATP binding"/>
    <property type="evidence" value="ECO:0007669"/>
    <property type="project" value="UniProtKB-UniRule"/>
</dbReference>
<keyword evidence="10 23" id="KW-0812">Transmembrane</keyword>
<dbReference type="PROSITE" id="PS00108">
    <property type="entry name" value="PROTEIN_KINASE_ST"/>
    <property type="match status" value="1"/>
</dbReference>
<dbReference type="Proteomes" id="UP001642360">
    <property type="component" value="Unassembled WGS sequence"/>
</dbReference>
<dbReference type="SUPFAM" id="SSF52058">
    <property type="entry name" value="L domain-like"/>
    <property type="match status" value="2"/>
</dbReference>
<evidence type="ECO:0000256" key="21">
    <source>
        <dbReference type="ARBA" id="ARBA00048679"/>
    </source>
</evidence>
<evidence type="ECO:0000256" key="15">
    <source>
        <dbReference type="ARBA" id="ARBA00022840"/>
    </source>
</evidence>
<dbReference type="InterPro" id="IPR000719">
    <property type="entry name" value="Prot_kinase_dom"/>
</dbReference>
<dbReference type="PROSITE" id="PS00107">
    <property type="entry name" value="PROTEIN_KINASE_ATP"/>
    <property type="match status" value="1"/>
</dbReference>
<dbReference type="CDD" id="cd14066">
    <property type="entry name" value="STKc_IRAK"/>
    <property type="match status" value="1"/>
</dbReference>
<dbReference type="InterPro" id="IPR055414">
    <property type="entry name" value="LRR_R13L4/SHOC2-like"/>
</dbReference>
<keyword evidence="27" id="KW-1185">Reference proteome</keyword>
<evidence type="ECO:0000256" key="19">
    <source>
        <dbReference type="ARBA" id="ARBA00023180"/>
    </source>
</evidence>
<comment type="catalytic activity">
    <reaction evidence="20">
        <text>L-threonyl-[protein] + ATP = O-phospho-L-threonyl-[protein] + ADP + H(+)</text>
        <dbReference type="Rhea" id="RHEA:46608"/>
        <dbReference type="Rhea" id="RHEA-COMP:11060"/>
        <dbReference type="Rhea" id="RHEA-COMP:11605"/>
        <dbReference type="ChEBI" id="CHEBI:15378"/>
        <dbReference type="ChEBI" id="CHEBI:30013"/>
        <dbReference type="ChEBI" id="CHEBI:30616"/>
        <dbReference type="ChEBI" id="CHEBI:61977"/>
        <dbReference type="ChEBI" id="CHEBI:456216"/>
        <dbReference type="EC" id="2.7.11.1"/>
    </reaction>
</comment>
<dbReference type="InterPro" id="IPR051809">
    <property type="entry name" value="Plant_receptor-like_S/T_kinase"/>
</dbReference>
<keyword evidence="13 22" id="KW-0547">Nucleotide-binding</keyword>
<dbReference type="PANTHER" id="PTHR27008:SF596">
    <property type="entry name" value="OS02G0215500 PROTEIN"/>
    <property type="match status" value="1"/>
</dbReference>
<evidence type="ECO:0000256" key="9">
    <source>
        <dbReference type="ARBA" id="ARBA00022679"/>
    </source>
</evidence>
<comment type="caution">
    <text evidence="26">The sequence shown here is derived from an EMBL/GenBank/DDBJ whole genome shotgun (WGS) entry which is preliminary data.</text>
</comment>
<keyword evidence="12" id="KW-0677">Repeat</keyword>
<dbReference type="InterPro" id="IPR001245">
    <property type="entry name" value="Ser-Thr/Tyr_kinase_cat_dom"/>
</dbReference>
<feature type="domain" description="Protein kinase" evidence="25">
    <location>
        <begin position="701"/>
        <end position="970"/>
    </location>
</feature>
<sequence length="1015" mass="111474">MLCITTLLTVTAAATATSTAFRTVGGNEMDRLALQAFKERITYDPQGVVSSWNDSFHFCEWEGVTCGHRHGRVILLDVSSRGLVGTLSPYVGNLSFLRDLWLSNNTFKGQIPSELGRLFRLRHLLLMNNSFEGEIPATLSRCSELTQLAVSHNNLVGKIPKELGSLSKLIDFLVQANHLTGGIPSFIVNLTSLEKLSTTHNPLGGSIPDGFGQMRNLKELALCGNNLSGIIPSSIYNLSALTVLSLCENQLHGNLQPGIGMMFPHLQLLQLHTNLFTGPLPLSVSNLTEMDTLDMQENYFTGKIRVNFEGLKNIWMLLLSENNFGSGEPDEMNFINSMVNCSNLKYLEMSGNFFSGVLPKSIGNLSTNLFFLNFGVNLLNGTLPSTIGNLINLGTLFLQDNQFTGTIPTTIGGLQKVQRFALRGNNFSGKLPNSIGNLTLLTELYLEDNRLDGTIPLSLGNCQNLLILYLSQNNLSGIIPKEIFRLSSLSIEVSLAHNHLIGSLPSEVDNLINLVALDVSENNLSGDIPSGLSKCTSLEFLHMEGNSFRGPIPASLRSLKGLRVFDLSRNNITGQIPEFLGQIALTSLNLSFNNFEGEVPITGVFTNASVISVAGNSRICGGIFELKLPKCAIEKSKEVKMSLAHILIISVASILVGITLISFFISCWVKKKRKAPSIGTQVEEQFLRVSYKRLLKATNGFSSDNLIGTGSFGYVYKGIFDQEGATVAVKVLNLLHHGASKSFMAECETLRNIRHRNLLKIITSCSSVDFEGNDFRALVYEFMPNGSLERWLHSSTETNNAQNGIPSLSFLQRINIAVDVACALDYLHNHCQQPIIHCDLKPSNILLDHDMVAHIGDFGLARFHPRLTNTVQSSSNGIRGTIGYTAPEYGLGSEISTNGDVYSYGICLLEMMTGRRPTDGMFQDGINLHNFVRMAIPDNAIEILDQVLLNDNEEDVEAAENMTRKCQNRANKIKECLVSVVRIGVACSVESPQERIKISDVVHELQSVKNKLLQH</sequence>
<evidence type="ECO:0000256" key="8">
    <source>
        <dbReference type="ARBA" id="ARBA00022614"/>
    </source>
</evidence>
<accession>A0ABC8QTM5</accession>
<evidence type="ECO:0000313" key="27">
    <source>
        <dbReference type="Proteomes" id="UP001642360"/>
    </source>
</evidence>
<dbReference type="Gene3D" id="3.80.10.10">
    <property type="entry name" value="Ribonuclease Inhibitor"/>
    <property type="match status" value="3"/>
</dbReference>
<feature type="signal peptide" evidence="24">
    <location>
        <begin position="1"/>
        <end position="16"/>
    </location>
</feature>
<keyword evidence="7" id="KW-0597">Phosphoprotein</keyword>
<dbReference type="GO" id="GO:0004674">
    <property type="term" value="F:protein serine/threonine kinase activity"/>
    <property type="evidence" value="ECO:0007669"/>
    <property type="project" value="UniProtKB-KW"/>
</dbReference>
<dbReference type="InterPro" id="IPR017441">
    <property type="entry name" value="Protein_kinase_ATP_BS"/>
</dbReference>
<dbReference type="Pfam" id="PF00560">
    <property type="entry name" value="LRR_1"/>
    <property type="match status" value="5"/>
</dbReference>
<evidence type="ECO:0000256" key="17">
    <source>
        <dbReference type="ARBA" id="ARBA00023136"/>
    </source>
</evidence>
<evidence type="ECO:0000256" key="4">
    <source>
        <dbReference type="ARBA" id="ARBA00012513"/>
    </source>
</evidence>
<dbReference type="InterPro" id="IPR011009">
    <property type="entry name" value="Kinase-like_dom_sf"/>
</dbReference>
<keyword evidence="17 23" id="KW-0472">Membrane</keyword>
<evidence type="ECO:0000256" key="16">
    <source>
        <dbReference type="ARBA" id="ARBA00022989"/>
    </source>
</evidence>
<dbReference type="PANTHER" id="PTHR27008">
    <property type="entry name" value="OS04G0122200 PROTEIN"/>
    <property type="match status" value="1"/>
</dbReference>
<evidence type="ECO:0000256" key="5">
    <source>
        <dbReference type="ARBA" id="ARBA00022475"/>
    </source>
</evidence>
<evidence type="ECO:0000256" key="10">
    <source>
        <dbReference type="ARBA" id="ARBA00022692"/>
    </source>
</evidence>
<comment type="similarity">
    <text evidence="3">Belongs to the protein kinase superfamily. Ser/Thr protein kinase family.</text>
</comment>
<dbReference type="EC" id="2.7.11.1" evidence="4"/>
<keyword evidence="6" id="KW-0723">Serine/threonine-protein kinase</keyword>
<reference evidence="26 27" key="1">
    <citation type="submission" date="2024-02" db="EMBL/GenBank/DDBJ databases">
        <authorList>
            <person name="Vignale AGUSTIN F."/>
            <person name="Sosa J E."/>
            <person name="Modenutti C."/>
        </authorList>
    </citation>
    <scope>NUCLEOTIDE SEQUENCE [LARGE SCALE GENOMIC DNA]</scope>
</reference>
<dbReference type="PROSITE" id="PS50011">
    <property type="entry name" value="PROTEIN_KINASE_DOM"/>
    <property type="match status" value="1"/>
</dbReference>
<keyword evidence="5" id="KW-1003">Cell membrane</keyword>
<keyword evidence="8" id="KW-0433">Leucine-rich repeat</keyword>
<dbReference type="Pfam" id="PF13855">
    <property type="entry name" value="LRR_8"/>
    <property type="match status" value="1"/>
</dbReference>
<dbReference type="FunFam" id="3.80.10.10:FF:000288">
    <property type="entry name" value="LRR receptor-like serine/threonine-protein kinase EFR"/>
    <property type="match status" value="1"/>
</dbReference>
<name>A0ABC8QTM5_9AQUA</name>
<dbReference type="Pfam" id="PF23598">
    <property type="entry name" value="LRR_14"/>
    <property type="match status" value="1"/>
</dbReference>
<protein>
    <recommendedName>
        <fullName evidence="4">non-specific serine/threonine protein kinase</fullName>
        <ecNumber evidence="4">2.7.11.1</ecNumber>
    </recommendedName>
</protein>
<dbReference type="FunFam" id="1.10.510.10:FF:000358">
    <property type="entry name" value="Putative leucine-rich repeat receptor-like serine/threonine-protein kinase"/>
    <property type="match status" value="1"/>
</dbReference>
<dbReference type="Gene3D" id="3.30.200.20">
    <property type="entry name" value="Phosphorylase Kinase, domain 1"/>
    <property type="match status" value="1"/>
</dbReference>
<comment type="subcellular location">
    <subcellularLocation>
        <location evidence="1">Cell membrane</location>
        <topology evidence="1">Single-pass membrane protein</topology>
    </subcellularLocation>
    <subcellularLocation>
        <location evidence="2">Membrane</location>
        <topology evidence="2">Single-pass type I membrane protein</topology>
    </subcellularLocation>
</comment>
<dbReference type="SMART" id="SM00220">
    <property type="entry name" value="S_TKc"/>
    <property type="match status" value="1"/>
</dbReference>
<evidence type="ECO:0000256" key="12">
    <source>
        <dbReference type="ARBA" id="ARBA00022737"/>
    </source>
</evidence>
<dbReference type="SMART" id="SM00369">
    <property type="entry name" value="LRR_TYP"/>
    <property type="match status" value="9"/>
</dbReference>
<evidence type="ECO:0000313" key="26">
    <source>
        <dbReference type="EMBL" id="CAK9135772.1"/>
    </source>
</evidence>
<evidence type="ECO:0000259" key="25">
    <source>
        <dbReference type="PROSITE" id="PS50011"/>
    </source>
</evidence>
<evidence type="ECO:0000256" key="20">
    <source>
        <dbReference type="ARBA" id="ARBA00047899"/>
    </source>
</evidence>
<feature type="transmembrane region" description="Helical" evidence="23">
    <location>
        <begin position="643"/>
        <end position="669"/>
    </location>
</feature>
<dbReference type="FunFam" id="3.80.10.10:FF:000095">
    <property type="entry name" value="LRR receptor-like serine/threonine-protein kinase GSO1"/>
    <property type="match status" value="1"/>
</dbReference>
<evidence type="ECO:0000256" key="2">
    <source>
        <dbReference type="ARBA" id="ARBA00004479"/>
    </source>
</evidence>
<keyword evidence="11 24" id="KW-0732">Signal</keyword>
<dbReference type="Pfam" id="PF08263">
    <property type="entry name" value="LRRNT_2"/>
    <property type="match status" value="1"/>
</dbReference>
<dbReference type="GO" id="GO:0005886">
    <property type="term" value="C:plasma membrane"/>
    <property type="evidence" value="ECO:0007669"/>
    <property type="project" value="UniProtKB-SubCell"/>
</dbReference>
<gene>
    <name evidence="26" type="ORF">ILEXP_LOCUS2732</name>
</gene>
<feature type="chain" id="PRO_5044852516" description="non-specific serine/threonine protein kinase" evidence="24">
    <location>
        <begin position="17"/>
        <end position="1015"/>
    </location>
</feature>
<evidence type="ECO:0000256" key="14">
    <source>
        <dbReference type="ARBA" id="ARBA00022777"/>
    </source>
</evidence>
<dbReference type="InterPro" id="IPR032675">
    <property type="entry name" value="LRR_dom_sf"/>
</dbReference>
<keyword evidence="15 22" id="KW-0067">ATP-binding</keyword>